<accession>A0AA94VE09</accession>
<feature type="compositionally biased region" description="Basic and acidic residues" evidence="7">
    <location>
        <begin position="86"/>
        <end position="96"/>
    </location>
</feature>
<keyword evidence="3" id="KW-0472">Membrane</keyword>
<dbReference type="NCBIfam" id="NF047847">
    <property type="entry name" value="SS_mature_LptM"/>
    <property type="match status" value="1"/>
</dbReference>
<evidence type="ECO:0000256" key="7">
    <source>
        <dbReference type="SAM" id="MobiDB-lite"/>
    </source>
</evidence>
<sequence length="112" mass="12268">MSGGNDSIFLRRPHKSALRCDHKKQGAQAPCFSLSEKHIFPLDRLMLSKTARNLIVPIGMTLAVSLALSACGRKGDIDPPSTPVEMRNKRNADGTETKPATAERPFILDKLL</sequence>
<evidence type="ECO:0000256" key="2">
    <source>
        <dbReference type="ARBA" id="ARBA00022729"/>
    </source>
</evidence>
<evidence type="ECO:0000313" key="9">
    <source>
        <dbReference type="Proteomes" id="UP000320858"/>
    </source>
</evidence>
<name>A0AA94VE09_RHIRH</name>
<dbReference type="Proteomes" id="UP000320858">
    <property type="component" value="Unassembled WGS sequence"/>
</dbReference>
<evidence type="ECO:0000256" key="3">
    <source>
        <dbReference type="ARBA" id="ARBA00023136"/>
    </source>
</evidence>
<evidence type="ECO:0000256" key="6">
    <source>
        <dbReference type="ARBA" id="ARBA00023288"/>
    </source>
</evidence>
<protein>
    <recommendedName>
        <fullName evidence="10">Lipoprotein</fullName>
    </recommendedName>
</protein>
<gene>
    <name evidence="8" type="ORF">EXN24_14285</name>
</gene>
<comment type="subcellular location">
    <subcellularLocation>
        <location evidence="1">Cell outer membrane</location>
        <topology evidence="1">Lipid-anchor</topology>
    </subcellularLocation>
</comment>
<evidence type="ECO:0000256" key="5">
    <source>
        <dbReference type="ARBA" id="ARBA00023237"/>
    </source>
</evidence>
<evidence type="ECO:0000313" key="8">
    <source>
        <dbReference type="EMBL" id="TRA89413.1"/>
    </source>
</evidence>
<organism evidence="8 9">
    <name type="scientific">Rhizobium rhizogenes</name>
    <name type="common">Agrobacterium rhizogenes</name>
    <dbReference type="NCBI Taxonomy" id="359"/>
    <lineage>
        <taxon>Bacteria</taxon>
        <taxon>Pseudomonadati</taxon>
        <taxon>Pseudomonadota</taxon>
        <taxon>Alphaproteobacteria</taxon>
        <taxon>Hyphomicrobiales</taxon>
        <taxon>Rhizobiaceae</taxon>
        <taxon>Rhizobium/Agrobacterium group</taxon>
        <taxon>Rhizobium</taxon>
    </lineage>
</organism>
<evidence type="ECO:0008006" key="10">
    <source>
        <dbReference type="Google" id="ProtNLM"/>
    </source>
</evidence>
<dbReference type="AlphaFoldDB" id="A0AA94VE09"/>
<reference evidence="8 9" key="1">
    <citation type="journal article" date="2019" name="Appl. Microbiol. Biotechnol.">
        <title>Differential efficiency of wild type rhizogenic strains for rol gene transformation of plants.</title>
        <authorList>
            <person name="Desmet S."/>
            <person name="De Keyser E."/>
            <person name="Van Vaerenbergh J."/>
            <person name="Baeyen S."/>
            <person name="Van Huylenbroeck J."/>
            <person name="Geelen D."/>
            <person name="Dhooghe E."/>
        </authorList>
    </citation>
    <scope>NUCLEOTIDE SEQUENCE [LARGE SCALE GENOMIC DNA]</scope>
    <source>
        <strain evidence="8 9">B 4.1</strain>
    </source>
</reference>
<dbReference type="EMBL" id="SGOB01000002">
    <property type="protein sequence ID" value="TRA89413.1"/>
    <property type="molecule type" value="Genomic_DNA"/>
</dbReference>
<keyword evidence="6" id="KW-0449">Lipoprotein</keyword>
<dbReference type="InterPro" id="IPR032831">
    <property type="entry name" value="LptM_cons"/>
</dbReference>
<keyword evidence="4" id="KW-0564">Palmitate</keyword>
<evidence type="ECO:0000256" key="4">
    <source>
        <dbReference type="ARBA" id="ARBA00023139"/>
    </source>
</evidence>
<keyword evidence="5" id="KW-0998">Cell outer membrane</keyword>
<feature type="region of interest" description="Disordered" evidence="7">
    <location>
        <begin position="76"/>
        <end position="112"/>
    </location>
</feature>
<keyword evidence="2" id="KW-0732">Signal</keyword>
<evidence type="ECO:0000256" key="1">
    <source>
        <dbReference type="ARBA" id="ARBA00004459"/>
    </source>
</evidence>
<proteinExistence type="predicted"/>
<comment type="caution">
    <text evidence="8">The sequence shown here is derived from an EMBL/GenBank/DDBJ whole genome shotgun (WGS) entry which is preliminary data.</text>
</comment>